<dbReference type="InterPro" id="IPR036259">
    <property type="entry name" value="MFS_trans_sf"/>
</dbReference>
<dbReference type="OrthoDB" id="422206at2759"/>
<keyword evidence="2 6" id="KW-0812">Transmembrane</keyword>
<feature type="transmembrane region" description="Helical" evidence="6">
    <location>
        <begin position="174"/>
        <end position="194"/>
    </location>
</feature>
<dbReference type="Pfam" id="PF07690">
    <property type="entry name" value="MFS_1"/>
    <property type="match status" value="1"/>
</dbReference>
<comment type="subcellular location">
    <subcellularLocation>
        <location evidence="1">Membrane</location>
        <topology evidence="1">Multi-pass membrane protein</topology>
    </subcellularLocation>
</comment>
<feature type="transmembrane region" description="Helical" evidence="6">
    <location>
        <begin position="296"/>
        <end position="318"/>
    </location>
</feature>
<dbReference type="GO" id="GO:0016020">
    <property type="term" value="C:membrane"/>
    <property type="evidence" value="ECO:0007669"/>
    <property type="project" value="UniProtKB-SubCell"/>
</dbReference>
<keyword evidence="3 6" id="KW-1133">Transmembrane helix</keyword>
<feature type="transmembrane region" description="Helical" evidence="6">
    <location>
        <begin position="356"/>
        <end position="377"/>
    </location>
</feature>
<feature type="region of interest" description="Disordered" evidence="5">
    <location>
        <begin position="489"/>
        <end position="518"/>
    </location>
</feature>
<evidence type="ECO:0000256" key="6">
    <source>
        <dbReference type="SAM" id="Phobius"/>
    </source>
</evidence>
<dbReference type="Proteomes" id="UP000092666">
    <property type="component" value="Unassembled WGS sequence"/>
</dbReference>
<feature type="transmembrane region" description="Helical" evidence="6">
    <location>
        <begin position="145"/>
        <end position="162"/>
    </location>
</feature>
<evidence type="ECO:0000256" key="3">
    <source>
        <dbReference type="ARBA" id="ARBA00022989"/>
    </source>
</evidence>
<protein>
    <recommendedName>
        <fullName evidence="9">Major facilitator superfamily (MFS) profile domain-containing protein</fullName>
    </recommendedName>
</protein>
<dbReference type="PANTHER" id="PTHR10924:SF6">
    <property type="entry name" value="SOLUTE CARRIER FAMILY 49 MEMBER A3"/>
    <property type="match status" value="1"/>
</dbReference>
<reference evidence="8" key="2">
    <citation type="submission" date="2013-12" db="EMBL/GenBank/DDBJ databases">
        <title>Evolution of pathogenesis and genome organization in the Tremellales.</title>
        <authorList>
            <person name="Cuomo C."/>
            <person name="Litvintseva A."/>
            <person name="Heitman J."/>
            <person name="Chen Y."/>
            <person name="Sun S."/>
            <person name="Springer D."/>
            <person name="Dromer F."/>
            <person name="Young S."/>
            <person name="Zeng Q."/>
            <person name="Chapman S."/>
            <person name="Gujja S."/>
            <person name="Saif S."/>
            <person name="Birren B."/>
        </authorList>
    </citation>
    <scope>NUCLEOTIDE SEQUENCE [LARGE SCALE GENOMIC DNA]</scope>
    <source>
        <strain evidence="8">BCC8398</strain>
    </source>
</reference>
<feature type="transmembrane region" description="Helical" evidence="6">
    <location>
        <begin position="455"/>
        <end position="479"/>
    </location>
</feature>
<gene>
    <name evidence="7" type="ORF">I316_04614</name>
</gene>
<dbReference type="STRING" id="1296120.A0A1B9GR50"/>
<dbReference type="EMBL" id="KI669504">
    <property type="protein sequence ID" value="OCF33542.1"/>
    <property type="molecule type" value="Genomic_DNA"/>
</dbReference>
<feature type="transmembrane region" description="Helical" evidence="6">
    <location>
        <begin position="384"/>
        <end position="406"/>
    </location>
</feature>
<sequence>MPSLPSPSQHLVGEDKIKIDLHRLSSSSPLQATNTLPYSDSVGDAAPHRGTDIGEPNLPASPMATAPPVQMTRVYKRRWFGLIHLSLLNIIVSWCWLTFAAVSTTSSEFFGVSDSAINWLSTGVLFAFVVASPVALHVLHKGVKLGMLVAAALLLVGSWLRYAGTRAHGTGPRFGLVVFGQVIIGFSQPFVLAAPTRYTHQWFTEEGRIAATALPSLCNPLGGALGQLIGPFIATSPEKVPDMVLYVAIICTVITIATPFLPSAPPLPPTHTPFHESPLNFATLKRLVRNPSFHLIAWPFIIYVAAFNATSSLLNQILEPYGLTEDQAGIDGAVMIVVGLLAAAIASPVLDRYRRARLTTIKLLVVTICAMYIAFIFVPKSRSLPAPAVISGVIGAASFILLPLALEMLADVTWPIGPEVSSTICWAASQLAGGILLTVMTALKGGKSGEPAASMYRSLTLQAVVCCVVAPLPMALGYWSTGKGSRLLEKEDEDAGSGQNIGQGSAEESGSDPAYRGQ</sequence>
<dbReference type="InterPro" id="IPR049680">
    <property type="entry name" value="FLVCR1-2_SLC49-like"/>
</dbReference>
<organism evidence="7 8">
    <name type="scientific">Kwoniella heveanensis BCC8398</name>
    <dbReference type="NCBI Taxonomy" id="1296120"/>
    <lineage>
        <taxon>Eukaryota</taxon>
        <taxon>Fungi</taxon>
        <taxon>Dikarya</taxon>
        <taxon>Basidiomycota</taxon>
        <taxon>Agaricomycotina</taxon>
        <taxon>Tremellomycetes</taxon>
        <taxon>Tremellales</taxon>
        <taxon>Cryptococcaceae</taxon>
        <taxon>Kwoniella</taxon>
    </lineage>
</organism>
<keyword evidence="8" id="KW-1185">Reference proteome</keyword>
<name>A0A1B9GR50_9TREE</name>
<dbReference type="PANTHER" id="PTHR10924">
    <property type="entry name" value="MAJOR FACILITATOR SUPERFAMILY PROTEIN-RELATED"/>
    <property type="match status" value="1"/>
</dbReference>
<reference evidence="7 8" key="1">
    <citation type="submission" date="2013-07" db="EMBL/GenBank/DDBJ databases">
        <title>The Genome Sequence of Cryptococcus heveanensis BCC8398.</title>
        <authorList>
            <consortium name="The Broad Institute Genome Sequencing Platform"/>
            <person name="Cuomo C."/>
            <person name="Litvintseva A."/>
            <person name="Chen Y."/>
            <person name="Heitman J."/>
            <person name="Sun S."/>
            <person name="Springer D."/>
            <person name="Dromer F."/>
            <person name="Young S.K."/>
            <person name="Zeng Q."/>
            <person name="Gargeya S."/>
            <person name="Fitzgerald M."/>
            <person name="Abouelleil A."/>
            <person name="Alvarado L."/>
            <person name="Berlin A.M."/>
            <person name="Chapman S.B."/>
            <person name="Dewar J."/>
            <person name="Goldberg J."/>
            <person name="Griggs A."/>
            <person name="Gujja S."/>
            <person name="Hansen M."/>
            <person name="Howarth C."/>
            <person name="Imamovic A."/>
            <person name="Larimer J."/>
            <person name="McCowan C."/>
            <person name="Murphy C."/>
            <person name="Pearson M."/>
            <person name="Priest M."/>
            <person name="Roberts A."/>
            <person name="Saif S."/>
            <person name="Shea T."/>
            <person name="Sykes S."/>
            <person name="Wortman J."/>
            <person name="Nusbaum C."/>
            <person name="Birren B."/>
        </authorList>
    </citation>
    <scope>NUCLEOTIDE SEQUENCE [LARGE SCALE GENOMIC DNA]</scope>
    <source>
        <strain evidence="7 8">BCC8398</strain>
    </source>
</reference>
<keyword evidence="4 6" id="KW-0472">Membrane</keyword>
<dbReference type="GO" id="GO:0022857">
    <property type="term" value="F:transmembrane transporter activity"/>
    <property type="evidence" value="ECO:0007669"/>
    <property type="project" value="InterPro"/>
</dbReference>
<evidence type="ECO:0000313" key="8">
    <source>
        <dbReference type="Proteomes" id="UP000092666"/>
    </source>
</evidence>
<dbReference type="Gene3D" id="1.20.1250.20">
    <property type="entry name" value="MFS general substrate transporter like domains"/>
    <property type="match status" value="2"/>
</dbReference>
<evidence type="ECO:0000256" key="1">
    <source>
        <dbReference type="ARBA" id="ARBA00004141"/>
    </source>
</evidence>
<dbReference type="AlphaFoldDB" id="A0A1B9GR50"/>
<feature type="transmembrane region" description="Helical" evidence="6">
    <location>
        <begin position="119"/>
        <end position="138"/>
    </location>
</feature>
<proteinExistence type="predicted"/>
<feature type="transmembrane region" description="Helical" evidence="6">
    <location>
        <begin position="79"/>
        <end position="99"/>
    </location>
</feature>
<evidence type="ECO:0000313" key="7">
    <source>
        <dbReference type="EMBL" id="OCF33542.1"/>
    </source>
</evidence>
<evidence type="ECO:0000256" key="4">
    <source>
        <dbReference type="ARBA" id="ARBA00023136"/>
    </source>
</evidence>
<accession>A0A1B9GR50</accession>
<feature type="compositionally biased region" description="Polar residues" evidence="5">
    <location>
        <begin position="497"/>
        <end position="508"/>
    </location>
</feature>
<evidence type="ECO:0008006" key="9">
    <source>
        <dbReference type="Google" id="ProtNLM"/>
    </source>
</evidence>
<evidence type="ECO:0000256" key="5">
    <source>
        <dbReference type="SAM" id="MobiDB-lite"/>
    </source>
</evidence>
<dbReference type="InterPro" id="IPR011701">
    <property type="entry name" value="MFS"/>
</dbReference>
<feature type="transmembrane region" description="Helical" evidence="6">
    <location>
        <begin position="330"/>
        <end position="350"/>
    </location>
</feature>
<evidence type="ECO:0000256" key="2">
    <source>
        <dbReference type="ARBA" id="ARBA00022692"/>
    </source>
</evidence>
<feature type="transmembrane region" description="Helical" evidence="6">
    <location>
        <begin position="426"/>
        <end position="443"/>
    </location>
</feature>
<dbReference type="SUPFAM" id="SSF103473">
    <property type="entry name" value="MFS general substrate transporter"/>
    <property type="match status" value="1"/>
</dbReference>